<proteinExistence type="predicted"/>
<name>A0AAD7SES0_9TELE</name>
<comment type="caution">
    <text evidence="2">The sequence shown here is derived from an EMBL/GenBank/DDBJ whole genome shotgun (WGS) entry which is preliminary data.</text>
</comment>
<protein>
    <submittedName>
        <fullName evidence="2">Uncharacterized protein</fullName>
    </submittedName>
</protein>
<keyword evidence="3" id="KW-1185">Reference proteome</keyword>
<reference evidence="2" key="1">
    <citation type="journal article" date="2023" name="Science">
        <title>Genome structures resolve the early diversification of teleost fishes.</title>
        <authorList>
            <person name="Parey E."/>
            <person name="Louis A."/>
            <person name="Montfort J."/>
            <person name="Bouchez O."/>
            <person name="Roques C."/>
            <person name="Iampietro C."/>
            <person name="Lluch J."/>
            <person name="Castinel A."/>
            <person name="Donnadieu C."/>
            <person name="Desvignes T."/>
            <person name="Floi Bucao C."/>
            <person name="Jouanno E."/>
            <person name="Wen M."/>
            <person name="Mejri S."/>
            <person name="Dirks R."/>
            <person name="Jansen H."/>
            <person name="Henkel C."/>
            <person name="Chen W.J."/>
            <person name="Zahm M."/>
            <person name="Cabau C."/>
            <person name="Klopp C."/>
            <person name="Thompson A.W."/>
            <person name="Robinson-Rechavi M."/>
            <person name="Braasch I."/>
            <person name="Lecointre G."/>
            <person name="Bobe J."/>
            <person name="Postlethwait J.H."/>
            <person name="Berthelot C."/>
            <person name="Roest Crollius H."/>
            <person name="Guiguen Y."/>
        </authorList>
    </citation>
    <scope>NUCLEOTIDE SEQUENCE</scope>
    <source>
        <strain evidence="2">NC1722</strain>
    </source>
</reference>
<sequence length="94" mass="10407">MRKGFGIIHVHQVVRSHIPEDRQGDKGAAGVEERRKASCASPAGTGDGDRGTPRVSEWGGRPTPLRWAATLTWVTPPEQRLHKRVTSRSRPEMT</sequence>
<gene>
    <name evidence="2" type="ORF">AAFF_G00390000</name>
</gene>
<organism evidence="2 3">
    <name type="scientific">Aldrovandia affinis</name>
    <dbReference type="NCBI Taxonomy" id="143900"/>
    <lineage>
        <taxon>Eukaryota</taxon>
        <taxon>Metazoa</taxon>
        <taxon>Chordata</taxon>
        <taxon>Craniata</taxon>
        <taxon>Vertebrata</taxon>
        <taxon>Euteleostomi</taxon>
        <taxon>Actinopterygii</taxon>
        <taxon>Neopterygii</taxon>
        <taxon>Teleostei</taxon>
        <taxon>Notacanthiformes</taxon>
        <taxon>Halosauridae</taxon>
        <taxon>Aldrovandia</taxon>
    </lineage>
</organism>
<dbReference type="EMBL" id="JAINUG010000073">
    <property type="protein sequence ID" value="KAJ8401043.1"/>
    <property type="molecule type" value="Genomic_DNA"/>
</dbReference>
<evidence type="ECO:0000313" key="2">
    <source>
        <dbReference type="EMBL" id="KAJ8401043.1"/>
    </source>
</evidence>
<feature type="compositionally biased region" description="Basic and acidic residues" evidence="1">
    <location>
        <begin position="17"/>
        <end position="36"/>
    </location>
</feature>
<dbReference type="AlphaFoldDB" id="A0AAD7SES0"/>
<accession>A0AAD7SES0</accession>
<evidence type="ECO:0000313" key="3">
    <source>
        <dbReference type="Proteomes" id="UP001221898"/>
    </source>
</evidence>
<feature type="region of interest" description="Disordered" evidence="1">
    <location>
        <begin position="15"/>
        <end position="62"/>
    </location>
</feature>
<dbReference type="Proteomes" id="UP001221898">
    <property type="component" value="Unassembled WGS sequence"/>
</dbReference>
<evidence type="ECO:0000256" key="1">
    <source>
        <dbReference type="SAM" id="MobiDB-lite"/>
    </source>
</evidence>